<reference evidence="1 2" key="1">
    <citation type="submission" date="2021-05" db="EMBL/GenBank/DDBJ databases">
        <title>A Polyphasic approach of four new species of the genus Ohtaekwangia: Ohtaekwangia histidinii sp. nov., Ohtaekwangia cretensis sp. nov., Ohtaekwangia indiensis sp. nov., Ohtaekwangia reichenbachii sp. nov. from diverse environment.</title>
        <authorList>
            <person name="Octaviana S."/>
        </authorList>
    </citation>
    <scope>NUCLEOTIDE SEQUENCE [LARGE SCALE GENOMIC DNA]</scope>
    <source>
        <strain evidence="1 2">PWU20</strain>
    </source>
</reference>
<gene>
    <name evidence="1" type="ORF">KK060_23210</name>
</gene>
<sequence>MKAFVNYLLSLCILLVSGVGQFLCYANTSDSLIQQSLKGRSHADFRTKNDSRFFVIKTSSSGKEKPTFKIDATENEVEEDEVTSSKKQLEDADYAHAILFTQILGWFFSQSKQVLPFCKSYSCNSSDLYLVFQVLRI</sequence>
<proteinExistence type="predicted"/>
<keyword evidence="2" id="KW-1185">Reference proteome</keyword>
<evidence type="ECO:0000313" key="1">
    <source>
        <dbReference type="EMBL" id="MBT1706216.1"/>
    </source>
</evidence>
<evidence type="ECO:0000313" key="2">
    <source>
        <dbReference type="Proteomes" id="UP000772618"/>
    </source>
</evidence>
<dbReference type="EMBL" id="JAHESD010000091">
    <property type="protein sequence ID" value="MBT1706216.1"/>
    <property type="molecule type" value="Genomic_DNA"/>
</dbReference>
<accession>A0ABS5W1U2</accession>
<name>A0ABS5W1U2_9BACT</name>
<dbReference type="Proteomes" id="UP000772618">
    <property type="component" value="Unassembled WGS sequence"/>
</dbReference>
<organism evidence="1 2">
    <name type="scientific">Chryseosolibacter indicus</name>
    <dbReference type="NCBI Taxonomy" id="2782351"/>
    <lineage>
        <taxon>Bacteria</taxon>
        <taxon>Pseudomonadati</taxon>
        <taxon>Bacteroidota</taxon>
        <taxon>Cytophagia</taxon>
        <taxon>Cytophagales</taxon>
        <taxon>Chryseotaleaceae</taxon>
        <taxon>Chryseosolibacter</taxon>
    </lineage>
</organism>
<protein>
    <submittedName>
        <fullName evidence="1">Uncharacterized protein</fullName>
    </submittedName>
</protein>
<comment type="caution">
    <text evidence="1">The sequence shown here is derived from an EMBL/GenBank/DDBJ whole genome shotgun (WGS) entry which is preliminary data.</text>
</comment>
<dbReference type="RefSeq" id="WP_254157331.1">
    <property type="nucleotide sequence ID" value="NZ_JAHESD010000091.1"/>
</dbReference>